<dbReference type="GO" id="GO:0006006">
    <property type="term" value="P:glucose metabolic process"/>
    <property type="evidence" value="ECO:0007669"/>
    <property type="project" value="TreeGrafter"/>
</dbReference>
<feature type="domain" description="Hexokinase C-terminal" evidence="11">
    <location>
        <begin position="221"/>
        <end position="449"/>
    </location>
</feature>
<dbReference type="GO" id="GO:0005536">
    <property type="term" value="F:D-glucose binding"/>
    <property type="evidence" value="ECO:0007669"/>
    <property type="project" value="InterPro"/>
</dbReference>
<dbReference type="Gene3D" id="3.40.367.20">
    <property type="match status" value="1"/>
</dbReference>
<dbReference type="PANTHER" id="PTHR19443:SF16">
    <property type="entry name" value="HEXOKINASE TYPE 1-RELATED"/>
    <property type="match status" value="1"/>
</dbReference>
<dbReference type="InterPro" id="IPR022672">
    <property type="entry name" value="Hexokinase_N"/>
</dbReference>
<keyword evidence="13" id="KW-1185">Reference proteome</keyword>
<dbReference type="Gene3D" id="3.30.420.40">
    <property type="match status" value="1"/>
</dbReference>
<evidence type="ECO:0000313" key="13">
    <source>
        <dbReference type="Proteomes" id="UP000070080"/>
    </source>
</evidence>
<evidence type="ECO:0000256" key="2">
    <source>
        <dbReference type="ARBA" id="ARBA00005007"/>
    </source>
</evidence>
<evidence type="ECO:0000256" key="6">
    <source>
        <dbReference type="ARBA" id="ARBA00022777"/>
    </source>
</evidence>
<dbReference type="GO" id="GO:0006096">
    <property type="term" value="P:glycolytic process"/>
    <property type="evidence" value="ECO:0007669"/>
    <property type="project" value="UniProtKB-UniPathway"/>
</dbReference>
<keyword evidence="6 12" id="KW-0418">Kinase</keyword>
<dbReference type="OrthoDB" id="6383434at2"/>
<accession>A0A133YCX0</accession>
<dbReference type="InterPro" id="IPR043129">
    <property type="entry name" value="ATPase_NBD"/>
</dbReference>
<dbReference type="UniPathway" id="UPA00109">
    <property type="reaction ID" value="UER00180"/>
</dbReference>
<dbReference type="Proteomes" id="UP000070080">
    <property type="component" value="Unassembled WGS sequence"/>
</dbReference>
<dbReference type="PANTHER" id="PTHR19443">
    <property type="entry name" value="HEXOKINASE"/>
    <property type="match status" value="1"/>
</dbReference>
<dbReference type="GO" id="GO:0005524">
    <property type="term" value="F:ATP binding"/>
    <property type="evidence" value="ECO:0007669"/>
    <property type="project" value="UniProtKB-KW"/>
</dbReference>
<dbReference type="InterPro" id="IPR022673">
    <property type="entry name" value="Hexokinase_C"/>
</dbReference>
<comment type="catalytic activity">
    <reaction evidence="9">
        <text>D-fructose + ATP = D-fructose 6-phosphate + ADP + H(+)</text>
        <dbReference type="Rhea" id="RHEA:16125"/>
        <dbReference type="ChEBI" id="CHEBI:15378"/>
        <dbReference type="ChEBI" id="CHEBI:30616"/>
        <dbReference type="ChEBI" id="CHEBI:37721"/>
        <dbReference type="ChEBI" id="CHEBI:61527"/>
        <dbReference type="ChEBI" id="CHEBI:456216"/>
        <dbReference type="EC" id="2.7.1.1"/>
    </reaction>
    <physiologicalReaction direction="left-to-right" evidence="9">
        <dbReference type="Rhea" id="RHEA:16126"/>
    </physiologicalReaction>
</comment>
<dbReference type="Pfam" id="PF03727">
    <property type="entry name" value="Hexokinase_2"/>
    <property type="match status" value="1"/>
</dbReference>
<dbReference type="AlphaFoldDB" id="A0A133YCX0"/>
<evidence type="ECO:0000313" key="12">
    <source>
        <dbReference type="EMBL" id="KXB40977.1"/>
    </source>
</evidence>
<reference evidence="13" key="1">
    <citation type="submission" date="2016-01" db="EMBL/GenBank/DDBJ databases">
        <authorList>
            <person name="Mitreva M."/>
            <person name="Pepin K.H."/>
            <person name="Mihindukulasuriya K.A."/>
            <person name="Fulton R."/>
            <person name="Fronick C."/>
            <person name="O'Laughlin M."/>
            <person name="Miner T."/>
            <person name="Herter B."/>
            <person name="Rosa B.A."/>
            <person name="Cordes M."/>
            <person name="Tomlinson C."/>
            <person name="Wollam A."/>
            <person name="Palsikar V.B."/>
            <person name="Mardis E.R."/>
            <person name="Wilson R.K."/>
        </authorList>
    </citation>
    <scope>NUCLEOTIDE SEQUENCE [LARGE SCALE GENOMIC DNA]</scope>
    <source>
        <strain evidence="13">KA00274</strain>
    </source>
</reference>
<organism evidence="12 13">
    <name type="scientific">Amygdalobacter nucleatus</name>
    <dbReference type="NCBI Taxonomy" id="3029274"/>
    <lineage>
        <taxon>Bacteria</taxon>
        <taxon>Bacillati</taxon>
        <taxon>Bacillota</taxon>
        <taxon>Clostridia</taxon>
        <taxon>Eubacteriales</taxon>
        <taxon>Oscillospiraceae</taxon>
        <taxon>Amygdalobacter</taxon>
    </lineage>
</organism>
<gene>
    <name evidence="12" type="ORF">HMPREF1872_00755</name>
</gene>
<proteinExistence type="inferred from homology"/>
<dbReference type="STRING" id="1497955.HMPREF1872_00755"/>
<evidence type="ECO:0000259" key="11">
    <source>
        <dbReference type="Pfam" id="PF03727"/>
    </source>
</evidence>
<feature type="domain" description="Hexokinase N-terminal" evidence="10">
    <location>
        <begin position="10"/>
        <end position="208"/>
    </location>
</feature>
<protein>
    <submittedName>
        <fullName evidence="12">Hexokinase</fullName>
    </submittedName>
</protein>
<dbReference type="PROSITE" id="PS51748">
    <property type="entry name" value="HEXOKINASE_2"/>
    <property type="match status" value="1"/>
</dbReference>
<dbReference type="GO" id="GO:0004340">
    <property type="term" value="F:glucokinase activity"/>
    <property type="evidence" value="ECO:0007669"/>
    <property type="project" value="TreeGrafter"/>
</dbReference>
<dbReference type="SUPFAM" id="SSF53067">
    <property type="entry name" value="Actin-like ATPase domain"/>
    <property type="match status" value="2"/>
</dbReference>
<dbReference type="GO" id="GO:0008865">
    <property type="term" value="F:fructokinase activity"/>
    <property type="evidence" value="ECO:0007669"/>
    <property type="project" value="TreeGrafter"/>
</dbReference>
<evidence type="ECO:0000259" key="10">
    <source>
        <dbReference type="Pfam" id="PF00349"/>
    </source>
</evidence>
<dbReference type="EMBL" id="LSCV01000021">
    <property type="protein sequence ID" value="KXB40977.1"/>
    <property type="molecule type" value="Genomic_DNA"/>
</dbReference>
<keyword evidence="8" id="KW-0324">Glycolysis</keyword>
<dbReference type="PRINTS" id="PR00475">
    <property type="entry name" value="HEXOKINASE"/>
</dbReference>
<evidence type="ECO:0000256" key="1">
    <source>
        <dbReference type="ARBA" id="ARBA00004921"/>
    </source>
</evidence>
<comment type="pathway">
    <text evidence="2">Carbohydrate metabolism.</text>
</comment>
<dbReference type="CDD" id="cd24000">
    <property type="entry name" value="ASKHA_NBD_HK"/>
    <property type="match status" value="1"/>
</dbReference>
<evidence type="ECO:0000256" key="3">
    <source>
        <dbReference type="ARBA" id="ARBA00009225"/>
    </source>
</evidence>
<dbReference type="Pfam" id="PF00349">
    <property type="entry name" value="Hexokinase_1"/>
    <property type="match status" value="1"/>
</dbReference>
<comment type="similarity">
    <text evidence="3">Belongs to the hexokinase family.</text>
</comment>
<dbReference type="InterPro" id="IPR001312">
    <property type="entry name" value="Hexokinase"/>
</dbReference>
<comment type="pathway">
    <text evidence="1">Carbohydrate degradation.</text>
</comment>
<evidence type="ECO:0000256" key="8">
    <source>
        <dbReference type="ARBA" id="ARBA00023152"/>
    </source>
</evidence>
<evidence type="ECO:0000256" key="7">
    <source>
        <dbReference type="ARBA" id="ARBA00022840"/>
    </source>
</evidence>
<sequence>MRWRMTKPEVKAFLQKYELDAEQIDMTQELGHMLEAMSIGLLPDQEADRLAKLYDSLPLAMLPTFIGVENKVPFEKPCIVLDAGGTNFRVAVLTMHANKQPDIEHFAVYPMPGSEAELSKVEFYDKIVSFIEPVINLSDDIGFCFSYPAEIMPNRDGRVLSFTKQVRAPEVVGGLIGEDLKAALKRRNLPSDKNICILNDTVATLLGGRASMSEELYDSFVGFIWGTGVNAAYVEKCQEISKIHAQLSSEQLGERMIINTESGYHRPLLSSEIDMEMDEGTVDPGRSLLEKRVSGRYLGLLCLYVIRKAMQDGLFSNFFITNFSGINQLTTKDLDAYMRQPFGQSVLSKSCANDIDRQTLYYIIDNLFERASRYVVTLIAAILVKSGLGKNPLKPTVVTMDGSTYYNSLLLPNKVNYYVKQFINSKLNLNIRFNKTENGNLVGAAIAALTNRKA</sequence>
<keyword evidence="7" id="KW-0067">ATP-binding</keyword>
<dbReference type="GO" id="GO:0001678">
    <property type="term" value="P:intracellular glucose homeostasis"/>
    <property type="evidence" value="ECO:0007669"/>
    <property type="project" value="InterPro"/>
</dbReference>
<keyword evidence="5" id="KW-0547">Nucleotide-binding</keyword>
<evidence type="ECO:0000256" key="4">
    <source>
        <dbReference type="ARBA" id="ARBA00022679"/>
    </source>
</evidence>
<evidence type="ECO:0000256" key="9">
    <source>
        <dbReference type="ARBA" id="ARBA00047905"/>
    </source>
</evidence>
<name>A0A133YCX0_9FIRM</name>
<comment type="caution">
    <text evidence="12">The sequence shown here is derived from an EMBL/GenBank/DDBJ whole genome shotgun (WGS) entry which is preliminary data.</text>
</comment>
<evidence type="ECO:0000256" key="5">
    <source>
        <dbReference type="ARBA" id="ARBA00022741"/>
    </source>
</evidence>
<keyword evidence="4" id="KW-0808">Transferase</keyword>